<dbReference type="AlphaFoldDB" id="A0A1I2EKJ5"/>
<reference evidence="4" key="1">
    <citation type="submission" date="2016-10" db="EMBL/GenBank/DDBJ databases">
        <authorList>
            <person name="Varghese N."/>
            <person name="Submissions S."/>
        </authorList>
    </citation>
    <scope>NUCLEOTIDE SEQUENCE [LARGE SCALE GENOMIC DNA]</scope>
    <source>
        <strain evidence="4">ATCC 25963</strain>
    </source>
</reference>
<evidence type="ECO:0000256" key="2">
    <source>
        <dbReference type="ARBA" id="ARBA00023002"/>
    </source>
</evidence>
<keyword evidence="2" id="KW-0560">Oxidoreductase</keyword>
<organism evidence="3 4">
    <name type="scientific">Nannocystis exedens</name>
    <dbReference type="NCBI Taxonomy" id="54"/>
    <lineage>
        <taxon>Bacteria</taxon>
        <taxon>Pseudomonadati</taxon>
        <taxon>Myxococcota</taxon>
        <taxon>Polyangia</taxon>
        <taxon>Nannocystales</taxon>
        <taxon>Nannocystaceae</taxon>
        <taxon>Nannocystis</taxon>
    </lineage>
</organism>
<dbReference type="FunFam" id="3.40.50.720:FF:000084">
    <property type="entry name" value="Short-chain dehydrogenase reductase"/>
    <property type="match status" value="1"/>
</dbReference>
<gene>
    <name evidence="3" type="ORF">SAMN02745121_06116</name>
</gene>
<keyword evidence="4" id="KW-1185">Reference proteome</keyword>
<dbReference type="PANTHER" id="PTHR43639:SF1">
    <property type="entry name" value="SHORT-CHAIN DEHYDROGENASE_REDUCTASE FAMILY PROTEIN"/>
    <property type="match status" value="1"/>
</dbReference>
<dbReference type="EMBL" id="FOMX01000023">
    <property type="protein sequence ID" value="SFE93542.1"/>
    <property type="molecule type" value="Genomic_DNA"/>
</dbReference>
<sequence length="241" mass="25426">MPLALVTGGAVRLGAATSKALAAAGFDVVVHARRSLAEAEALVQELRDLGRQAAVAVADLATPDGPGELAAQVRERSGALDLLVNNAARYEHLAFEAITRERLEAMLAVNLRAPFLLTQALLPALRAASGCVVNITDMAVSHPYTVTHAFSHYLASKAALEQLTRAWALELGPQVRVNAVAPGPVAMAGETTDEQRQDILRRTPLRREGSPEDIARAVVFLATAPYVTGQTLRVDGGLSVA</sequence>
<evidence type="ECO:0000256" key="1">
    <source>
        <dbReference type="ARBA" id="ARBA00006484"/>
    </source>
</evidence>
<evidence type="ECO:0000313" key="3">
    <source>
        <dbReference type="EMBL" id="SFE93542.1"/>
    </source>
</evidence>
<dbReference type="RefSeq" id="WP_096331760.1">
    <property type="nucleotide sequence ID" value="NZ_FOMX01000023.1"/>
</dbReference>
<dbReference type="SUPFAM" id="SSF51735">
    <property type="entry name" value="NAD(P)-binding Rossmann-fold domains"/>
    <property type="match status" value="1"/>
</dbReference>
<dbReference type="GO" id="GO:0016491">
    <property type="term" value="F:oxidoreductase activity"/>
    <property type="evidence" value="ECO:0007669"/>
    <property type="project" value="UniProtKB-KW"/>
</dbReference>
<dbReference type="PANTHER" id="PTHR43639">
    <property type="entry name" value="OXIDOREDUCTASE, SHORT-CHAIN DEHYDROGENASE/REDUCTASE FAMILY (AFU_ORTHOLOGUE AFUA_5G02870)"/>
    <property type="match status" value="1"/>
</dbReference>
<protein>
    <submittedName>
        <fullName evidence="3">Pteridine reductase</fullName>
    </submittedName>
</protein>
<comment type="similarity">
    <text evidence="1">Belongs to the short-chain dehydrogenases/reductases (SDR) family.</text>
</comment>
<dbReference type="STRING" id="54.SAMN02745121_06116"/>
<dbReference type="Proteomes" id="UP000199400">
    <property type="component" value="Unassembled WGS sequence"/>
</dbReference>
<dbReference type="Gene3D" id="3.40.50.720">
    <property type="entry name" value="NAD(P)-binding Rossmann-like Domain"/>
    <property type="match status" value="1"/>
</dbReference>
<dbReference type="Pfam" id="PF13561">
    <property type="entry name" value="adh_short_C2"/>
    <property type="match status" value="1"/>
</dbReference>
<name>A0A1I2EKJ5_9BACT</name>
<proteinExistence type="inferred from homology"/>
<dbReference type="OrthoDB" id="9786360at2"/>
<dbReference type="InterPro" id="IPR036291">
    <property type="entry name" value="NAD(P)-bd_dom_sf"/>
</dbReference>
<accession>A0A1I2EKJ5</accession>
<dbReference type="PRINTS" id="PR00080">
    <property type="entry name" value="SDRFAMILY"/>
</dbReference>
<dbReference type="InterPro" id="IPR002347">
    <property type="entry name" value="SDR_fam"/>
</dbReference>
<dbReference type="PRINTS" id="PR00081">
    <property type="entry name" value="GDHRDH"/>
</dbReference>
<evidence type="ECO:0000313" key="4">
    <source>
        <dbReference type="Proteomes" id="UP000199400"/>
    </source>
</evidence>